<feature type="region of interest" description="Disordered" evidence="3">
    <location>
        <begin position="134"/>
        <end position="160"/>
    </location>
</feature>
<dbReference type="Gene3D" id="3.30.870.10">
    <property type="entry name" value="Endonuclease Chain A"/>
    <property type="match status" value="1"/>
</dbReference>
<protein>
    <submittedName>
        <fullName evidence="4">Uncharacterized protein</fullName>
    </submittedName>
</protein>
<dbReference type="PANTHER" id="PTHR18896:SF137">
    <property type="entry name" value="PHOSPHOLIPASE D ALPHA 4"/>
    <property type="match status" value="1"/>
</dbReference>
<dbReference type="PANTHER" id="PTHR18896">
    <property type="entry name" value="PHOSPHOLIPASE D"/>
    <property type="match status" value="1"/>
</dbReference>
<gene>
    <name evidence="4" type="ORF">H6P81_003195</name>
</gene>
<keyword evidence="5" id="KW-1185">Reference proteome</keyword>
<dbReference type="Proteomes" id="UP000825729">
    <property type="component" value="Unassembled WGS sequence"/>
</dbReference>
<sequence length="160" mass="18569">MRVAAGIGDDDRRRRRVLPVMATGKDHHRRRLATPPLLRPIRHRRNRSSGQRNPQLRRWIRSLRWKIRYTEEHSLFRTLNTKESHAHDFYQININGAALQRGGPREPWHDAHACISGDTAWNVLSNFEQRWAKQCGDHPSSSSSSSSLFDPRSVPGHRGE</sequence>
<dbReference type="GO" id="GO:0005886">
    <property type="term" value="C:plasma membrane"/>
    <property type="evidence" value="ECO:0007669"/>
    <property type="project" value="TreeGrafter"/>
</dbReference>
<dbReference type="AlphaFoldDB" id="A0AAV7FG42"/>
<keyword evidence="1" id="KW-0677">Repeat</keyword>
<evidence type="ECO:0000256" key="1">
    <source>
        <dbReference type="ARBA" id="ARBA00022737"/>
    </source>
</evidence>
<dbReference type="InterPro" id="IPR015679">
    <property type="entry name" value="PLipase_D_fam"/>
</dbReference>
<dbReference type="GO" id="GO:0009395">
    <property type="term" value="P:phospholipid catabolic process"/>
    <property type="evidence" value="ECO:0007669"/>
    <property type="project" value="TreeGrafter"/>
</dbReference>
<evidence type="ECO:0000313" key="5">
    <source>
        <dbReference type="Proteomes" id="UP000825729"/>
    </source>
</evidence>
<accession>A0AAV7FG42</accession>
<comment type="caution">
    <text evidence="4">The sequence shown here is derived from an EMBL/GenBank/DDBJ whole genome shotgun (WGS) entry which is preliminary data.</text>
</comment>
<evidence type="ECO:0000256" key="2">
    <source>
        <dbReference type="ARBA" id="ARBA00023098"/>
    </source>
</evidence>
<evidence type="ECO:0000256" key="3">
    <source>
        <dbReference type="SAM" id="MobiDB-lite"/>
    </source>
</evidence>
<evidence type="ECO:0000313" key="4">
    <source>
        <dbReference type="EMBL" id="KAG9458687.1"/>
    </source>
</evidence>
<proteinExistence type="predicted"/>
<dbReference type="GO" id="GO:0004630">
    <property type="term" value="F:phospholipase D activity"/>
    <property type="evidence" value="ECO:0007669"/>
    <property type="project" value="TreeGrafter"/>
</dbReference>
<dbReference type="EMBL" id="JAINDJ010000002">
    <property type="protein sequence ID" value="KAG9458687.1"/>
    <property type="molecule type" value="Genomic_DNA"/>
</dbReference>
<reference evidence="4 5" key="1">
    <citation type="submission" date="2021-07" db="EMBL/GenBank/DDBJ databases">
        <title>The Aristolochia fimbriata genome: insights into angiosperm evolution, floral development and chemical biosynthesis.</title>
        <authorList>
            <person name="Jiao Y."/>
        </authorList>
    </citation>
    <scope>NUCLEOTIDE SEQUENCE [LARGE SCALE GENOMIC DNA]</scope>
    <source>
        <strain evidence="4">IBCAS-2021</strain>
        <tissue evidence="4">Leaf</tissue>
    </source>
</reference>
<name>A0AAV7FG42_ARIFI</name>
<organism evidence="4 5">
    <name type="scientific">Aristolochia fimbriata</name>
    <name type="common">White veined hardy Dutchman's pipe vine</name>
    <dbReference type="NCBI Taxonomy" id="158543"/>
    <lineage>
        <taxon>Eukaryota</taxon>
        <taxon>Viridiplantae</taxon>
        <taxon>Streptophyta</taxon>
        <taxon>Embryophyta</taxon>
        <taxon>Tracheophyta</taxon>
        <taxon>Spermatophyta</taxon>
        <taxon>Magnoliopsida</taxon>
        <taxon>Magnoliidae</taxon>
        <taxon>Piperales</taxon>
        <taxon>Aristolochiaceae</taxon>
        <taxon>Aristolochia</taxon>
    </lineage>
</organism>
<keyword evidence="2" id="KW-0443">Lipid metabolism</keyword>